<accession>A0A2H0YTC8</accession>
<name>A0A2H0YTC8_9BACT</name>
<dbReference type="InterPro" id="IPR020476">
    <property type="entry name" value="Nudix_hydrolase"/>
</dbReference>
<dbReference type="GO" id="GO:0016787">
    <property type="term" value="F:hydrolase activity"/>
    <property type="evidence" value="ECO:0007669"/>
    <property type="project" value="UniProtKB-KW"/>
</dbReference>
<evidence type="ECO:0000313" key="4">
    <source>
        <dbReference type="EMBL" id="PIS41761.1"/>
    </source>
</evidence>
<organism evidence="4 5">
    <name type="scientific">Candidatus Kerfeldbacteria bacterium CG08_land_8_20_14_0_20_42_7</name>
    <dbReference type="NCBI Taxonomy" id="2014245"/>
    <lineage>
        <taxon>Bacteria</taxon>
        <taxon>Candidatus Kerfeldiibacteriota</taxon>
    </lineage>
</organism>
<dbReference type="InterPro" id="IPR015797">
    <property type="entry name" value="NUDIX_hydrolase-like_dom_sf"/>
</dbReference>
<dbReference type="AlphaFoldDB" id="A0A2H0YTC8"/>
<proteinExistence type="inferred from homology"/>
<dbReference type="InterPro" id="IPR020084">
    <property type="entry name" value="NUDIX_hydrolase_CS"/>
</dbReference>
<evidence type="ECO:0000259" key="3">
    <source>
        <dbReference type="PROSITE" id="PS51462"/>
    </source>
</evidence>
<dbReference type="Gene3D" id="3.90.79.10">
    <property type="entry name" value="Nucleoside Triphosphate Pyrophosphohydrolase"/>
    <property type="match status" value="1"/>
</dbReference>
<dbReference type="EMBL" id="PEXV01000051">
    <property type="protein sequence ID" value="PIS41761.1"/>
    <property type="molecule type" value="Genomic_DNA"/>
</dbReference>
<sequence length="190" mass="22069">MKKTNKAYKQILQRYFPFCPHCGKRFQLKACDYVKELVCLSCGYTMWLNSKPTASCFLINERKEVLLSKRAIMPLQGWWDVPGGFLELGETPECGAKREIKEELGVQLRHITMLPCIYIGTYETMPIQLTLNTYFVSHISSRTTLEPQDDVSEVSWFPIHALPKKIAFENNKKALRLLMRDFSQIIKRIS</sequence>
<dbReference type="Proteomes" id="UP000228711">
    <property type="component" value="Unassembled WGS sequence"/>
</dbReference>
<dbReference type="PROSITE" id="PS51462">
    <property type="entry name" value="NUDIX"/>
    <property type="match status" value="1"/>
</dbReference>
<evidence type="ECO:0000313" key="5">
    <source>
        <dbReference type="Proteomes" id="UP000228711"/>
    </source>
</evidence>
<dbReference type="PANTHER" id="PTHR43736:SF1">
    <property type="entry name" value="DIHYDRONEOPTERIN TRIPHOSPHATE DIPHOSPHATASE"/>
    <property type="match status" value="1"/>
</dbReference>
<evidence type="ECO:0000256" key="2">
    <source>
        <dbReference type="RuleBase" id="RU003476"/>
    </source>
</evidence>
<evidence type="ECO:0000256" key="1">
    <source>
        <dbReference type="ARBA" id="ARBA00022801"/>
    </source>
</evidence>
<keyword evidence="1 2" id="KW-0378">Hydrolase</keyword>
<dbReference type="InterPro" id="IPR000086">
    <property type="entry name" value="NUDIX_hydrolase_dom"/>
</dbReference>
<dbReference type="SUPFAM" id="SSF55811">
    <property type="entry name" value="Nudix"/>
    <property type="match status" value="1"/>
</dbReference>
<feature type="domain" description="Nudix hydrolase" evidence="3">
    <location>
        <begin position="49"/>
        <end position="179"/>
    </location>
</feature>
<gene>
    <name evidence="4" type="ORF">COT25_01310</name>
</gene>
<dbReference type="Pfam" id="PF00293">
    <property type="entry name" value="NUDIX"/>
    <property type="match status" value="1"/>
</dbReference>
<dbReference type="PANTHER" id="PTHR43736">
    <property type="entry name" value="ADP-RIBOSE PYROPHOSPHATASE"/>
    <property type="match status" value="1"/>
</dbReference>
<protein>
    <recommendedName>
        <fullName evidence="3">Nudix hydrolase domain-containing protein</fullName>
    </recommendedName>
</protein>
<dbReference type="PROSITE" id="PS00893">
    <property type="entry name" value="NUDIX_BOX"/>
    <property type="match status" value="1"/>
</dbReference>
<comment type="similarity">
    <text evidence="2">Belongs to the Nudix hydrolase family.</text>
</comment>
<reference evidence="5" key="1">
    <citation type="submission" date="2017-09" db="EMBL/GenBank/DDBJ databases">
        <title>Depth-based differentiation of microbial function through sediment-hosted aquifers and enrichment of novel symbionts in the deep terrestrial subsurface.</title>
        <authorList>
            <person name="Probst A.J."/>
            <person name="Ladd B."/>
            <person name="Jarett J.K."/>
            <person name="Geller-Mcgrath D.E."/>
            <person name="Sieber C.M.K."/>
            <person name="Emerson J.B."/>
            <person name="Anantharaman K."/>
            <person name="Thomas B.C."/>
            <person name="Malmstrom R."/>
            <person name="Stieglmeier M."/>
            <person name="Klingl A."/>
            <person name="Woyke T."/>
            <person name="Ryan C.M."/>
            <person name="Banfield J.F."/>
        </authorList>
    </citation>
    <scope>NUCLEOTIDE SEQUENCE [LARGE SCALE GENOMIC DNA]</scope>
</reference>
<comment type="caution">
    <text evidence="4">The sequence shown here is derived from an EMBL/GenBank/DDBJ whole genome shotgun (WGS) entry which is preliminary data.</text>
</comment>
<dbReference type="PRINTS" id="PR00502">
    <property type="entry name" value="NUDIXFAMILY"/>
</dbReference>